<proteinExistence type="predicted"/>
<dbReference type="EMBL" id="FNTV01000002">
    <property type="protein sequence ID" value="SEF13199.1"/>
    <property type="molecule type" value="Genomic_DNA"/>
</dbReference>
<sequence>MKTEIRLPYSEDNFTVETEMIPALRDLLIVRISVGEIRIALTPKEAKDLGHALLDASLQRP</sequence>
<dbReference type="Proteomes" id="UP000182725">
    <property type="component" value="Unassembled WGS sequence"/>
</dbReference>
<protein>
    <submittedName>
        <fullName evidence="1">Uncharacterized protein</fullName>
    </submittedName>
</protein>
<reference evidence="1 2" key="1">
    <citation type="submission" date="2016-10" db="EMBL/GenBank/DDBJ databases">
        <authorList>
            <person name="de Groot N.N."/>
        </authorList>
    </citation>
    <scope>NUCLEOTIDE SEQUENCE [LARGE SCALE GENOMIC DNA]</scope>
    <source>
        <strain evidence="1 2">DSM 22274</strain>
    </source>
</reference>
<evidence type="ECO:0000313" key="2">
    <source>
        <dbReference type="Proteomes" id="UP000182725"/>
    </source>
</evidence>
<accession>A0A1H5PH65</accession>
<organism evidence="1 2">
    <name type="scientific">Arthrobacter alpinus</name>
    <dbReference type="NCBI Taxonomy" id="656366"/>
    <lineage>
        <taxon>Bacteria</taxon>
        <taxon>Bacillati</taxon>
        <taxon>Actinomycetota</taxon>
        <taxon>Actinomycetes</taxon>
        <taxon>Micrococcales</taxon>
        <taxon>Micrococcaceae</taxon>
        <taxon>Arthrobacter</taxon>
    </lineage>
</organism>
<gene>
    <name evidence="1" type="ORF">SAMN04489740_4344</name>
</gene>
<evidence type="ECO:0000313" key="1">
    <source>
        <dbReference type="EMBL" id="SEF13199.1"/>
    </source>
</evidence>
<dbReference type="AlphaFoldDB" id="A0A1H5PH65"/>
<name>A0A1H5PH65_9MICC</name>